<feature type="region of interest" description="Disordered" evidence="1">
    <location>
        <begin position="34"/>
        <end position="66"/>
    </location>
</feature>
<accession>A0A1X1Z834</accession>
<evidence type="ECO:0000313" key="3">
    <source>
        <dbReference type="Proteomes" id="UP000193529"/>
    </source>
</evidence>
<dbReference type="RefSeq" id="WP_085080157.1">
    <property type="nucleotide sequence ID" value="NZ_LQPJ01000130.1"/>
</dbReference>
<comment type="caution">
    <text evidence="2">The sequence shown here is derived from an EMBL/GenBank/DDBJ whole genome shotgun (WGS) entry which is preliminary data.</text>
</comment>
<dbReference type="Proteomes" id="UP000193529">
    <property type="component" value="Unassembled WGS sequence"/>
</dbReference>
<dbReference type="EMBL" id="LQPJ01000130">
    <property type="protein sequence ID" value="ORW19512.1"/>
    <property type="molecule type" value="Genomic_DNA"/>
</dbReference>
<gene>
    <name evidence="2" type="ORF">AWC19_16440</name>
</gene>
<name>A0A1X1Z834_9MYCO</name>
<reference evidence="2 3" key="1">
    <citation type="submission" date="2016-01" db="EMBL/GenBank/DDBJ databases">
        <title>The new phylogeny of the genus Mycobacterium.</title>
        <authorList>
            <person name="Tarcisio F."/>
            <person name="Conor M."/>
            <person name="Antonella G."/>
            <person name="Elisabetta G."/>
            <person name="Giulia F.S."/>
            <person name="Sara T."/>
            <person name="Anna F."/>
            <person name="Clotilde B."/>
            <person name="Roberto B."/>
            <person name="Veronica D.S."/>
            <person name="Fabio R."/>
            <person name="Monica P."/>
            <person name="Olivier J."/>
            <person name="Enrico T."/>
            <person name="Nicola S."/>
        </authorList>
    </citation>
    <scope>NUCLEOTIDE SEQUENCE [LARGE SCALE GENOMIC DNA]</scope>
    <source>
        <strain evidence="2 3">DSM 44572</strain>
    </source>
</reference>
<organism evidence="2 3">
    <name type="scientific">Mycobacterium palustre</name>
    <dbReference type="NCBI Taxonomy" id="153971"/>
    <lineage>
        <taxon>Bacteria</taxon>
        <taxon>Bacillati</taxon>
        <taxon>Actinomycetota</taxon>
        <taxon>Actinomycetes</taxon>
        <taxon>Mycobacteriales</taxon>
        <taxon>Mycobacteriaceae</taxon>
        <taxon>Mycobacterium</taxon>
        <taxon>Mycobacterium simiae complex</taxon>
    </lineage>
</organism>
<sequence length="181" mass="19427">MPTSPVLNPSGAAAFAVTPVVDYEPPRRDVLACRQTPRAPLRRGARAPRRPYPEQPGGHPEAAGLVPVPAPMRQAAVFADAALRRVLEVIDRRRPPAQLRPMLAPSLVDSVLAIGRSATGREGAAVLRRLRVQPAGRRDTEAAAEVCGSYSRGRRIHAIACRVEQVPGAGNRWQVVALHIG</sequence>
<dbReference type="Pfam" id="PF20060">
    <property type="entry name" value="DUF6459"/>
    <property type="match status" value="1"/>
</dbReference>
<protein>
    <recommendedName>
        <fullName evidence="4">Alanine, arginine and proline rich protein</fullName>
    </recommendedName>
</protein>
<keyword evidence="3" id="KW-1185">Reference proteome</keyword>
<dbReference type="AlphaFoldDB" id="A0A1X1Z834"/>
<dbReference type="OrthoDB" id="4775331at2"/>
<feature type="compositionally biased region" description="Basic residues" evidence="1">
    <location>
        <begin position="40"/>
        <end position="49"/>
    </location>
</feature>
<dbReference type="STRING" id="153971.AWC19_16440"/>
<evidence type="ECO:0000313" key="2">
    <source>
        <dbReference type="EMBL" id="ORW19512.1"/>
    </source>
</evidence>
<dbReference type="InterPro" id="IPR045596">
    <property type="entry name" value="DUF6459"/>
</dbReference>
<evidence type="ECO:0000256" key="1">
    <source>
        <dbReference type="SAM" id="MobiDB-lite"/>
    </source>
</evidence>
<proteinExistence type="predicted"/>
<evidence type="ECO:0008006" key="4">
    <source>
        <dbReference type="Google" id="ProtNLM"/>
    </source>
</evidence>